<organism evidence="2 3">
    <name type="scientific">Dyella lipolytica</name>
    <dbReference type="NCBI Taxonomy" id="1867835"/>
    <lineage>
        <taxon>Bacteria</taxon>
        <taxon>Pseudomonadati</taxon>
        <taxon>Pseudomonadota</taxon>
        <taxon>Gammaproteobacteria</taxon>
        <taxon>Lysobacterales</taxon>
        <taxon>Rhodanobacteraceae</taxon>
        <taxon>Dyella</taxon>
    </lineage>
</organism>
<dbReference type="EMBL" id="JADIKG010000011">
    <property type="protein sequence ID" value="MFK2873042.1"/>
    <property type="molecule type" value="Genomic_DNA"/>
</dbReference>
<evidence type="ECO:0000313" key="3">
    <source>
        <dbReference type="Proteomes" id="UP001620405"/>
    </source>
</evidence>
<proteinExistence type="predicted"/>
<evidence type="ECO:0000313" key="2">
    <source>
        <dbReference type="EMBL" id="MFK2873042.1"/>
    </source>
</evidence>
<keyword evidence="1" id="KW-0732">Signal</keyword>
<dbReference type="Pfam" id="PF13620">
    <property type="entry name" value="CarboxypepD_reg"/>
    <property type="match status" value="1"/>
</dbReference>
<sequence length="132" mass="13890">MNIIKKYEVNRHQKHGFRFASKLMSALAVGAFGAMAFSAAHAQDTDSKIVGKAPTDGATITAHSDTGTTRHGTANSKGRYTLSSLRPGTYVVSLEKDGKTLASLPGVPLFVGVASEVDFACDNDQCTASLAR</sequence>
<evidence type="ECO:0000256" key="1">
    <source>
        <dbReference type="SAM" id="SignalP"/>
    </source>
</evidence>
<reference evidence="2 3" key="1">
    <citation type="submission" date="2020-10" db="EMBL/GenBank/DDBJ databases">
        <title>Phylogeny of dyella-like bacteria.</title>
        <authorList>
            <person name="Fu J."/>
        </authorList>
    </citation>
    <scope>NUCLEOTIDE SEQUENCE [LARGE SCALE GENOMIC DNA]</scope>
    <source>
        <strain evidence="2 3">DHOB07</strain>
    </source>
</reference>
<gene>
    <name evidence="2" type="ORF">ISP13_05810</name>
</gene>
<keyword evidence="3" id="KW-1185">Reference proteome</keyword>
<dbReference type="InterPro" id="IPR013784">
    <property type="entry name" value="Carb-bd-like_fold"/>
</dbReference>
<dbReference type="Proteomes" id="UP001620405">
    <property type="component" value="Unassembled WGS sequence"/>
</dbReference>
<dbReference type="SUPFAM" id="SSF49452">
    <property type="entry name" value="Starch-binding domain-like"/>
    <property type="match status" value="1"/>
</dbReference>
<feature type="chain" id="PRO_5047188947" evidence="1">
    <location>
        <begin position="43"/>
        <end position="132"/>
    </location>
</feature>
<name>A0ABW8ISW1_9GAMM</name>
<dbReference type="RefSeq" id="WP_284398342.1">
    <property type="nucleotide sequence ID" value="NZ_BSNQ01000003.1"/>
</dbReference>
<accession>A0ABW8ISW1</accession>
<feature type="signal peptide" evidence="1">
    <location>
        <begin position="1"/>
        <end position="42"/>
    </location>
</feature>
<protein>
    <submittedName>
        <fullName evidence="2">Carboxypeptidase regulatory-like domain-containing protein</fullName>
    </submittedName>
</protein>
<comment type="caution">
    <text evidence="2">The sequence shown here is derived from an EMBL/GenBank/DDBJ whole genome shotgun (WGS) entry which is preliminary data.</text>
</comment>
<dbReference type="Gene3D" id="2.60.40.1120">
    <property type="entry name" value="Carboxypeptidase-like, regulatory domain"/>
    <property type="match status" value="1"/>
</dbReference>